<feature type="compositionally biased region" description="Basic residues" evidence="14">
    <location>
        <begin position="262"/>
        <end position="273"/>
    </location>
</feature>
<comment type="caution">
    <text evidence="16">The sequence shown here is derived from an EMBL/GenBank/DDBJ whole genome shotgun (WGS) entry which is preliminary data.</text>
</comment>
<sequence length="577" mass="65098">MSETLLSALCSICHAQPPKYKCPRCGARTCSLACIQKHKTRADCDGIRNPTAYVPISQLRTAAGVDHDYNFIASIERARQRSERDIIEGRRLLSEKDLRPENEDKKFLKEWHGDELHHVPVTFQPRGRNPREALAGEGAVDKHVRRRQKQLDIDAKTMPKGMVRRTENKTAWNRRTQTVNWQVEWLVYNLLGGEPGQSSQPPQQQPTRILHKTLEGTPLNTALLKTLEWHRGQLDHQSREDQGNNEEDNEPDSDADEDQQSKKKRKPHWKKKKTQEVASSDPTQDPSGTWPSSSFTVQHSLTGAWSHTSQASPITRDMGEEAVTFSGWQYFLTKIGRSAPGTTELIPLLPSDTLTSALSGRTVVEFPTIYILPPAMALPQGLVIADNTERRKRKAKADLEEVEAEEGEAADDSQRKERPGRSNTWSQKQEFERDQRDQRKQQQQQQQQSTRGSARGGRGGKRVKFEPPPPPPPPIEVEVEVDEGEINSDGDEVMADTRPDEEPARLLFSEHDLKMAAESDLCDDPLSRRRNITWGNGFEQQQQQQQPAPFVQEQPYPSSTGPSPGLGLVDYDSSGDD</sequence>
<dbReference type="FunFam" id="3.30.60.190:FF:000001">
    <property type="entry name" value="box C/D snoRNA protein 1"/>
    <property type="match status" value="1"/>
</dbReference>
<evidence type="ECO:0000256" key="4">
    <source>
        <dbReference type="ARBA" id="ARBA00022723"/>
    </source>
</evidence>
<evidence type="ECO:0000256" key="10">
    <source>
        <dbReference type="ARBA" id="ARBA00061949"/>
    </source>
</evidence>
<name>A0AAE0X3A6_9PEZI</name>
<keyword evidence="17" id="KW-1185">Reference proteome</keyword>
<evidence type="ECO:0000256" key="14">
    <source>
        <dbReference type="SAM" id="MobiDB-lite"/>
    </source>
</evidence>
<dbReference type="EMBL" id="JAULSO010000004">
    <property type="protein sequence ID" value="KAK3684019.1"/>
    <property type="molecule type" value="Genomic_DNA"/>
</dbReference>
<dbReference type="Pfam" id="PF04438">
    <property type="entry name" value="zf-HIT"/>
    <property type="match status" value="1"/>
</dbReference>
<proteinExistence type="inferred from homology"/>
<organism evidence="16 17">
    <name type="scientific">Podospora appendiculata</name>
    <dbReference type="NCBI Taxonomy" id="314037"/>
    <lineage>
        <taxon>Eukaryota</taxon>
        <taxon>Fungi</taxon>
        <taxon>Dikarya</taxon>
        <taxon>Ascomycota</taxon>
        <taxon>Pezizomycotina</taxon>
        <taxon>Sordariomycetes</taxon>
        <taxon>Sordariomycetidae</taxon>
        <taxon>Sordariales</taxon>
        <taxon>Podosporaceae</taxon>
        <taxon>Podospora</taxon>
    </lineage>
</organism>
<accession>A0AAE0X3A6</accession>
<dbReference type="InterPro" id="IPR051639">
    <property type="entry name" value="BCD1"/>
</dbReference>
<feature type="region of interest" description="Disordered" evidence="14">
    <location>
        <begin position="235"/>
        <end position="295"/>
    </location>
</feature>
<comment type="similarity">
    <text evidence="9">Belongs to the BCD1 family.</text>
</comment>
<dbReference type="AlphaFoldDB" id="A0AAE0X3A6"/>
<evidence type="ECO:0000256" key="7">
    <source>
        <dbReference type="ARBA" id="ARBA00022843"/>
    </source>
</evidence>
<dbReference type="Proteomes" id="UP001270362">
    <property type="component" value="Unassembled WGS sequence"/>
</dbReference>
<feature type="domain" description="HIT-type" evidence="15">
    <location>
        <begin position="10"/>
        <end position="44"/>
    </location>
</feature>
<feature type="compositionally biased region" description="Acidic residues" evidence="14">
    <location>
        <begin position="477"/>
        <end position="494"/>
    </location>
</feature>
<dbReference type="GO" id="GO:0000492">
    <property type="term" value="P:box C/D snoRNP assembly"/>
    <property type="evidence" value="ECO:0007669"/>
    <property type="project" value="TreeGrafter"/>
</dbReference>
<dbReference type="InterPro" id="IPR007529">
    <property type="entry name" value="Znf_HIT"/>
</dbReference>
<keyword evidence="3" id="KW-0597">Phosphoprotein</keyword>
<keyword evidence="4" id="KW-0479">Metal-binding</keyword>
<evidence type="ECO:0000259" key="15">
    <source>
        <dbReference type="PROSITE" id="PS51083"/>
    </source>
</evidence>
<evidence type="ECO:0000256" key="11">
    <source>
        <dbReference type="ARBA" id="ARBA00068630"/>
    </source>
</evidence>
<dbReference type="GO" id="GO:0005634">
    <property type="term" value="C:nucleus"/>
    <property type="evidence" value="ECO:0007669"/>
    <property type="project" value="TreeGrafter"/>
</dbReference>
<feature type="compositionally biased region" description="Acidic residues" evidence="14">
    <location>
        <begin position="400"/>
        <end position="411"/>
    </location>
</feature>
<evidence type="ECO:0000256" key="9">
    <source>
        <dbReference type="ARBA" id="ARBA00049654"/>
    </source>
</evidence>
<keyword evidence="2" id="KW-0690">Ribosome biogenesis</keyword>
<evidence type="ECO:0000256" key="5">
    <source>
        <dbReference type="ARBA" id="ARBA00022771"/>
    </source>
</evidence>
<evidence type="ECO:0000313" key="16">
    <source>
        <dbReference type="EMBL" id="KAK3684019.1"/>
    </source>
</evidence>
<comment type="function">
    <text evidence="8">Required for box C/D snoRNAs accumulation involved in snoRNA processing, snoRNA transport to the nucleolus and ribosome biogenesis.</text>
</comment>
<feature type="compositionally biased region" description="Basic and acidic residues" evidence="14">
    <location>
        <begin position="429"/>
        <end position="440"/>
    </location>
</feature>
<dbReference type="Gene3D" id="3.30.60.190">
    <property type="match status" value="1"/>
</dbReference>
<evidence type="ECO:0000256" key="6">
    <source>
        <dbReference type="ARBA" id="ARBA00022833"/>
    </source>
</evidence>
<gene>
    <name evidence="16" type="ORF">B0T22DRAFT_268688</name>
</gene>
<keyword evidence="6" id="KW-0862">Zinc</keyword>
<evidence type="ECO:0000313" key="17">
    <source>
        <dbReference type="Proteomes" id="UP001270362"/>
    </source>
</evidence>
<dbReference type="CDD" id="cd23023">
    <property type="entry name" value="zf-HIT_BCD1"/>
    <property type="match status" value="1"/>
</dbReference>
<dbReference type="GO" id="GO:0008270">
    <property type="term" value="F:zinc ion binding"/>
    <property type="evidence" value="ECO:0007669"/>
    <property type="project" value="UniProtKB-UniRule"/>
</dbReference>
<evidence type="ECO:0000256" key="2">
    <source>
        <dbReference type="ARBA" id="ARBA00022517"/>
    </source>
</evidence>
<dbReference type="PANTHER" id="PTHR13483">
    <property type="entry name" value="BOX C_D SNORNA PROTEIN 1-RELATED"/>
    <property type="match status" value="1"/>
</dbReference>
<reference evidence="16" key="2">
    <citation type="submission" date="2023-06" db="EMBL/GenBank/DDBJ databases">
        <authorList>
            <consortium name="Lawrence Berkeley National Laboratory"/>
            <person name="Haridas S."/>
            <person name="Hensen N."/>
            <person name="Bonometti L."/>
            <person name="Westerberg I."/>
            <person name="Brannstrom I.O."/>
            <person name="Guillou S."/>
            <person name="Cros-Aarteil S."/>
            <person name="Calhoun S."/>
            <person name="Kuo A."/>
            <person name="Mondo S."/>
            <person name="Pangilinan J."/>
            <person name="Riley R."/>
            <person name="Labutti K."/>
            <person name="Andreopoulos B."/>
            <person name="Lipzen A."/>
            <person name="Chen C."/>
            <person name="Yanf M."/>
            <person name="Daum C."/>
            <person name="Ng V."/>
            <person name="Clum A."/>
            <person name="Steindorff A."/>
            <person name="Ohm R."/>
            <person name="Martin F."/>
            <person name="Silar P."/>
            <person name="Natvig D."/>
            <person name="Lalanne C."/>
            <person name="Gautier V."/>
            <person name="Ament-Velasquez S.L."/>
            <person name="Kruys A."/>
            <person name="Hutchinson M.I."/>
            <person name="Powell A.J."/>
            <person name="Barry K."/>
            <person name="Miller A.N."/>
            <person name="Grigoriev I.V."/>
            <person name="Debuchy R."/>
            <person name="Gladieux P."/>
            <person name="Thoren M.H."/>
            <person name="Johannesson H."/>
        </authorList>
    </citation>
    <scope>NUCLEOTIDE SEQUENCE</scope>
    <source>
        <strain evidence="16">CBS 314.62</strain>
    </source>
</reference>
<feature type="compositionally biased region" description="Low complexity" evidence="14">
    <location>
        <begin position="441"/>
        <end position="453"/>
    </location>
</feature>
<keyword evidence="7" id="KW-0832">Ubl conjugation</keyword>
<dbReference type="Pfam" id="PF25790">
    <property type="entry name" value="BCD1"/>
    <property type="match status" value="1"/>
</dbReference>
<dbReference type="PANTHER" id="PTHR13483:SF11">
    <property type="entry name" value="ZINC FINGER HIT DOMAIN-CONTAINING PROTEIN 3"/>
    <property type="match status" value="1"/>
</dbReference>
<feature type="region of interest" description="Disordered" evidence="14">
    <location>
        <begin position="394"/>
        <end position="577"/>
    </location>
</feature>
<feature type="compositionally biased region" description="Polar residues" evidence="14">
    <location>
        <begin position="276"/>
        <end position="295"/>
    </location>
</feature>
<evidence type="ECO:0000256" key="3">
    <source>
        <dbReference type="ARBA" id="ARBA00022553"/>
    </source>
</evidence>
<dbReference type="PROSITE" id="PS51083">
    <property type="entry name" value="ZF_HIT"/>
    <property type="match status" value="1"/>
</dbReference>
<feature type="compositionally biased region" description="Basic and acidic residues" evidence="14">
    <location>
        <begin position="495"/>
        <end position="517"/>
    </location>
</feature>
<protein>
    <recommendedName>
        <fullName evidence="11">Box C/D snoRNA protein 1</fullName>
    </recommendedName>
    <alternativeName>
        <fullName evidence="12">Zinc finger HIT domain-containing protein 6</fullName>
    </alternativeName>
</protein>
<keyword evidence="5 13" id="KW-0863">Zinc-finger</keyword>
<dbReference type="GO" id="GO:0048254">
    <property type="term" value="P:snoRNA localization"/>
    <property type="evidence" value="ECO:0007669"/>
    <property type="project" value="TreeGrafter"/>
</dbReference>
<dbReference type="SUPFAM" id="SSF144232">
    <property type="entry name" value="HIT/MYND zinc finger-like"/>
    <property type="match status" value="1"/>
</dbReference>
<evidence type="ECO:0000256" key="12">
    <source>
        <dbReference type="ARBA" id="ARBA00077531"/>
    </source>
</evidence>
<comment type="subunit">
    <text evidence="10">Interacts with FBL, SNU13, NOP58, NUFIP1, RUVBL1, RUVBL2 and TAF9. Interacts (via HIT-type zinc finger) with the RUVBL1/RUVBL2 complex in the presence of ADP.</text>
</comment>
<evidence type="ECO:0000256" key="8">
    <source>
        <dbReference type="ARBA" id="ARBA00049598"/>
    </source>
</evidence>
<keyword evidence="1" id="KW-1017">Isopeptide bond</keyword>
<dbReference type="GO" id="GO:0000463">
    <property type="term" value="P:maturation of LSU-rRNA from tricistronic rRNA transcript (SSU-rRNA, 5.8S rRNA, LSU-rRNA)"/>
    <property type="evidence" value="ECO:0007669"/>
    <property type="project" value="TreeGrafter"/>
</dbReference>
<feature type="compositionally biased region" description="Acidic residues" evidence="14">
    <location>
        <begin position="243"/>
        <end position="258"/>
    </location>
</feature>
<evidence type="ECO:0000256" key="1">
    <source>
        <dbReference type="ARBA" id="ARBA00022499"/>
    </source>
</evidence>
<dbReference type="InterPro" id="IPR057721">
    <property type="entry name" value="BCD1_alpha/beta"/>
</dbReference>
<dbReference type="GO" id="GO:0070761">
    <property type="term" value="C:pre-snoRNP complex"/>
    <property type="evidence" value="ECO:0007669"/>
    <property type="project" value="TreeGrafter"/>
</dbReference>
<evidence type="ECO:0000256" key="13">
    <source>
        <dbReference type="PROSITE-ProRule" id="PRU00453"/>
    </source>
</evidence>
<reference evidence="16" key="1">
    <citation type="journal article" date="2023" name="Mol. Phylogenet. Evol.">
        <title>Genome-scale phylogeny and comparative genomics of the fungal order Sordariales.</title>
        <authorList>
            <person name="Hensen N."/>
            <person name="Bonometti L."/>
            <person name="Westerberg I."/>
            <person name="Brannstrom I.O."/>
            <person name="Guillou S."/>
            <person name="Cros-Aarteil S."/>
            <person name="Calhoun S."/>
            <person name="Haridas S."/>
            <person name="Kuo A."/>
            <person name="Mondo S."/>
            <person name="Pangilinan J."/>
            <person name="Riley R."/>
            <person name="LaButti K."/>
            <person name="Andreopoulos B."/>
            <person name="Lipzen A."/>
            <person name="Chen C."/>
            <person name="Yan M."/>
            <person name="Daum C."/>
            <person name="Ng V."/>
            <person name="Clum A."/>
            <person name="Steindorff A."/>
            <person name="Ohm R.A."/>
            <person name="Martin F."/>
            <person name="Silar P."/>
            <person name="Natvig D.O."/>
            <person name="Lalanne C."/>
            <person name="Gautier V."/>
            <person name="Ament-Velasquez S.L."/>
            <person name="Kruys A."/>
            <person name="Hutchinson M.I."/>
            <person name="Powell A.J."/>
            <person name="Barry K."/>
            <person name="Miller A.N."/>
            <person name="Grigoriev I.V."/>
            <person name="Debuchy R."/>
            <person name="Gladieux P."/>
            <person name="Hiltunen Thoren M."/>
            <person name="Johannesson H."/>
        </authorList>
    </citation>
    <scope>NUCLEOTIDE SEQUENCE</scope>
    <source>
        <strain evidence="16">CBS 314.62</strain>
    </source>
</reference>
<feature type="compositionally biased region" description="Pro residues" evidence="14">
    <location>
        <begin position="466"/>
        <end position="475"/>
    </location>
</feature>